<dbReference type="GO" id="GO:0016758">
    <property type="term" value="F:hexosyltransferase activity"/>
    <property type="evidence" value="ECO:0007669"/>
    <property type="project" value="InterPro"/>
</dbReference>
<evidence type="ECO:0000313" key="6">
    <source>
        <dbReference type="EMBL" id="MUG71221.1"/>
    </source>
</evidence>
<proteinExistence type="inferred from homology"/>
<comment type="caution">
    <text evidence="6">The sequence shown here is derived from an EMBL/GenBank/DDBJ whole genome shotgun (WGS) entry which is preliminary data.</text>
</comment>
<dbReference type="Gene3D" id="3.40.50.2000">
    <property type="entry name" value="Glycogen Phosphorylase B"/>
    <property type="match status" value="1"/>
</dbReference>
<keyword evidence="2" id="KW-0328">Glycosyltransferase</keyword>
<evidence type="ECO:0000256" key="2">
    <source>
        <dbReference type="ARBA" id="ARBA00022676"/>
    </source>
</evidence>
<comment type="similarity">
    <text evidence="1">Belongs to the glycosyltransferase 28 family.</text>
</comment>
<name>A0A7X2ZBS4_9BACL</name>
<dbReference type="PANTHER" id="PTHR43025:SF3">
    <property type="entry name" value="MONOGALACTOSYLDIACYLGLYCEROL SYNTHASE 1, CHLOROPLASTIC"/>
    <property type="match status" value="1"/>
</dbReference>
<dbReference type="RefSeq" id="WP_155614658.1">
    <property type="nucleotide sequence ID" value="NZ_WNZX01000008.1"/>
</dbReference>
<dbReference type="InterPro" id="IPR009695">
    <property type="entry name" value="Diacylglyc_glucosyltr_N"/>
</dbReference>
<sequence length="405" mass="44567">MYTKNQLPAPVRALILAGDLGDGHRQAARALAQGCGRPDSPVQAEVIDYMQEIYALLHPVIRYCFLKGVEKAPSLYGYFYRKSRMNEEMSLFSKSFLKLGMSKLLGLLRDRKPDVVICTFPLASAAVSLLKAQGLASVPLVTVITDYADHALWVQPHTDLYLVGSEHVAQALYRRGISSSCVSVTGIPIRKSFFEPGDRETFRRQLGLDPLKPVVLVMGGGCGLMGKDMRALLRSEALRLRAQLVFVCGSNAAAKQSLEEELALKPTPSVRIVGFVEDIHRWMGAADMLLTKPGGLTTSEAVAMKLPMLLYKPIPGQEEENAAVLEGAGVAIRASKERKLLDQVLELIDSPGLLATMRQQAERFRCEQPTQRAWDAMFRLQAGPYEGSPAWPAVASVRESVREAW</sequence>
<dbReference type="PANTHER" id="PTHR43025">
    <property type="entry name" value="MONOGALACTOSYLDIACYLGLYCEROL SYNTHASE"/>
    <property type="match status" value="1"/>
</dbReference>
<organism evidence="6 7">
    <name type="scientific">Paenibacillus validus</name>
    <dbReference type="NCBI Taxonomy" id="44253"/>
    <lineage>
        <taxon>Bacteria</taxon>
        <taxon>Bacillati</taxon>
        <taxon>Bacillota</taxon>
        <taxon>Bacilli</taxon>
        <taxon>Bacillales</taxon>
        <taxon>Paenibacillaceae</taxon>
        <taxon>Paenibacillus</taxon>
    </lineage>
</organism>
<gene>
    <name evidence="6" type="ORF">GNP93_11080</name>
</gene>
<evidence type="ECO:0000259" key="4">
    <source>
        <dbReference type="Pfam" id="PF00534"/>
    </source>
</evidence>
<dbReference type="SUPFAM" id="SSF53756">
    <property type="entry name" value="UDP-Glycosyltransferase/glycogen phosphorylase"/>
    <property type="match status" value="1"/>
</dbReference>
<reference evidence="6 7" key="1">
    <citation type="submission" date="2019-11" db="EMBL/GenBank/DDBJ databases">
        <title>Draft genome sequences of five Paenibacillus species of dairy origin.</title>
        <authorList>
            <person name="Olajide A.M."/>
            <person name="Chen S."/>
            <person name="Lapointe G."/>
        </authorList>
    </citation>
    <scope>NUCLEOTIDE SEQUENCE [LARGE SCALE GENOMIC DNA]</scope>
    <source>
        <strain evidence="6 7">2CS3</strain>
    </source>
</reference>
<dbReference type="InterPro" id="IPR001296">
    <property type="entry name" value="Glyco_trans_1"/>
</dbReference>
<dbReference type="GO" id="GO:0016020">
    <property type="term" value="C:membrane"/>
    <property type="evidence" value="ECO:0007669"/>
    <property type="project" value="GOC"/>
</dbReference>
<feature type="domain" description="Diacylglycerol glucosyltransferase N-terminal" evidence="5">
    <location>
        <begin position="24"/>
        <end position="189"/>
    </location>
</feature>
<evidence type="ECO:0000256" key="1">
    <source>
        <dbReference type="ARBA" id="ARBA00006962"/>
    </source>
</evidence>
<dbReference type="EMBL" id="WNZX01000008">
    <property type="protein sequence ID" value="MUG71221.1"/>
    <property type="molecule type" value="Genomic_DNA"/>
</dbReference>
<evidence type="ECO:0000313" key="7">
    <source>
        <dbReference type="Proteomes" id="UP000450917"/>
    </source>
</evidence>
<keyword evidence="3 6" id="KW-0808">Transferase</keyword>
<feature type="domain" description="Glycosyl transferase family 1" evidence="4">
    <location>
        <begin position="241"/>
        <end position="363"/>
    </location>
</feature>
<dbReference type="Pfam" id="PF00534">
    <property type="entry name" value="Glycos_transf_1"/>
    <property type="match status" value="1"/>
</dbReference>
<dbReference type="Pfam" id="PF06925">
    <property type="entry name" value="MGDG_synth"/>
    <property type="match status" value="1"/>
</dbReference>
<dbReference type="InterPro" id="IPR050519">
    <property type="entry name" value="Glycosyltransf_28_UgtP"/>
</dbReference>
<dbReference type="GO" id="GO:0009247">
    <property type="term" value="P:glycolipid biosynthetic process"/>
    <property type="evidence" value="ECO:0007669"/>
    <property type="project" value="InterPro"/>
</dbReference>
<keyword evidence="7" id="KW-1185">Reference proteome</keyword>
<dbReference type="Proteomes" id="UP000450917">
    <property type="component" value="Unassembled WGS sequence"/>
</dbReference>
<dbReference type="AlphaFoldDB" id="A0A7X2ZBS4"/>
<protein>
    <submittedName>
        <fullName evidence="6">Glycosyltransferase</fullName>
    </submittedName>
</protein>
<evidence type="ECO:0000259" key="5">
    <source>
        <dbReference type="Pfam" id="PF06925"/>
    </source>
</evidence>
<evidence type="ECO:0000256" key="3">
    <source>
        <dbReference type="ARBA" id="ARBA00022679"/>
    </source>
</evidence>
<accession>A0A7X2ZBS4</accession>